<dbReference type="FunFam" id="1.10.287.70:FF:000037">
    <property type="entry name" value="Glutamate receptor"/>
    <property type="match status" value="1"/>
</dbReference>
<keyword evidence="4 16" id="KW-0812">Transmembrane</keyword>
<comment type="function">
    <text evidence="13">Glutamate-gated receptor that probably acts as non-selective cation channel.</text>
</comment>
<feature type="transmembrane region" description="Helical" evidence="16">
    <location>
        <begin position="649"/>
        <end position="673"/>
    </location>
</feature>
<keyword evidence="5 17" id="KW-0732">Signal</keyword>
<comment type="similarity">
    <text evidence="2 13">Belongs to the glutamate-gated ion channel (TC 1.A.10.1) family.</text>
</comment>
<dbReference type="InterPro" id="IPR001320">
    <property type="entry name" value="Iontro_rcpt_C"/>
</dbReference>
<evidence type="ECO:0000256" key="10">
    <source>
        <dbReference type="ARBA" id="ARBA00023180"/>
    </source>
</evidence>
<dbReference type="InterPro" id="IPR015683">
    <property type="entry name" value="Ionotropic_Glu_rcpt"/>
</dbReference>
<evidence type="ECO:0000313" key="20">
    <source>
        <dbReference type="Proteomes" id="UP001327560"/>
    </source>
</evidence>
<evidence type="ECO:0000256" key="12">
    <source>
        <dbReference type="ARBA" id="ARBA00023303"/>
    </source>
</evidence>
<dbReference type="AlphaFoldDB" id="A0AAQ3JPC1"/>
<keyword evidence="6 16" id="KW-1133">Transmembrane helix</keyword>
<name>A0AAQ3JPC1_9LILI</name>
<dbReference type="GO" id="GO:0009611">
    <property type="term" value="P:response to wounding"/>
    <property type="evidence" value="ECO:0007669"/>
    <property type="project" value="UniProtKB-ARBA"/>
</dbReference>
<keyword evidence="9 13" id="KW-0675">Receptor</keyword>
<dbReference type="InterPro" id="IPR044440">
    <property type="entry name" value="GABAb_receptor_plant_PBP1"/>
</dbReference>
<dbReference type="PIRSF" id="PIRSF037090">
    <property type="entry name" value="Iontro_Glu-like_rcpt_pln"/>
    <property type="match status" value="1"/>
</dbReference>
<evidence type="ECO:0000256" key="15">
    <source>
        <dbReference type="SAM" id="MobiDB-lite"/>
    </source>
</evidence>
<feature type="chain" id="PRO_5042919011" description="Glutamate receptor" evidence="17">
    <location>
        <begin position="19"/>
        <end position="915"/>
    </location>
</feature>
<feature type="transmembrane region" description="Helical" evidence="16">
    <location>
        <begin position="829"/>
        <end position="850"/>
    </location>
</feature>
<proteinExistence type="inferred from homology"/>
<comment type="subcellular location">
    <subcellularLocation>
        <location evidence="1">Membrane</location>
        <topology evidence="1">Multi-pass membrane protein</topology>
    </subcellularLocation>
</comment>
<dbReference type="FunFam" id="3.40.190.10:FF:000054">
    <property type="entry name" value="Glutamate receptor"/>
    <property type="match status" value="1"/>
</dbReference>
<dbReference type="FunFam" id="3.40.190.10:FF:000175">
    <property type="entry name" value="Glutamate receptor"/>
    <property type="match status" value="1"/>
</dbReference>
<dbReference type="SMART" id="SM00079">
    <property type="entry name" value="PBPe"/>
    <property type="match status" value="1"/>
</dbReference>
<evidence type="ECO:0000256" key="9">
    <source>
        <dbReference type="ARBA" id="ARBA00023170"/>
    </source>
</evidence>
<dbReference type="Gene3D" id="3.40.50.2300">
    <property type="match status" value="2"/>
</dbReference>
<keyword evidence="11 13" id="KW-1071">Ligand-gated ion channel</keyword>
<keyword evidence="20" id="KW-1185">Reference proteome</keyword>
<evidence type="ECO:0000256" key="7">
    <source>
        <dbReference type="ARBA" id="ARBA00023065"/>
    </source>
</evidence>
<dbReference type="Gene3D" id="1.10.287.70">
    <property type="match status" value="1"/>
</dbReference>
<feature type="compositionally biased region" description="Basic and acidic residues" evidence="15">
    <location>
        <begin position="890"/>
        <end position="901"/>
    </location>
</feature>
<evidence type="ECO:0000256" key="17">
    <source>
        <dbReference type="SAM" id="SignalP"/>
    </source>
</evidence>
<dbReference type="Pfam" id="PF10613">
    <property type="entry name" value="Lig_chan-Glu_bd"/>
    <property type="match status" value="1"/>
</dbReference>
<feature type="compositionally biased region" description="Polar residues" evidence="15">
    <location>
        <begin position="903"/>
        <end position="915"/>
    </location>
</feature>
<keyword evidence="7 13" id="KW-0406">Ion transport</keyword>
<keyword evidence="14" id="KW-1015">Disulfide bond</keyword>
<keyword evidence="12 13" id="KW-0407">Ion channel</keyword>
<feature type="transmembrane region" description="Helical" evidence="16">
    <location>
        <begin position="619"/>
        <end position="637"/>
    </location>
</feature>
<evidence type="ECO:0000256" key="5">
    <source>
        <dbReference type="ARBA" id="ARBA00022729"/>
    </source>
</evidence>
<evidence type="ECO:0000256" key="4">
    <source>
        <dbReference type="ARBA" id="ARBA00022692"/>
    </source>
</evidence>
<gene>
    <name evidence="19" type="ORF">Cni_G01525</name>
</gene>
<evidence type="ECO:0000256" key="1">
    <source>
        <dbReference type="ARBA" id="ARBA00004141"/>
    </source>
</evidence>
<feature type="region of interest" description="Disordered" evidence="15">
    <location>
        <begin position="889"/>
        <end position="915"/>
    </location>
</feature>
<keyword evidence="8 13" id="KW-0472">Membrane</keyword>
<sequence length="915" mass="101695">MMLALLPLLFCIFSSAYGATRNASSRPAVVHAGAIFTFDSTIGRVAKVAIEAARDDVNSDPTVLAGTRLDIEMRDTNCSGFLGMMEALQFMETDTVAILGPQCSTIAHVISHLANELHVPLLSFSATDPTLTALEYPYFVRTTQSDVFQMAAIAEIVDYFQWRQVIAVYVDDDNGRNGIAALSDKLAERRCKLSYKARLSPGATRNDVTDLLVKVALMESRVIVLHSNQDYGPLILSVAHYLEMLNNGYVWISTDWLSSLLDSKAPLSSYTMETMQGVLALRQHTANSKRKSALVSRWNNLTKKENGYFHLNSYGLYAYDTVWMLAKAIDEFFDDGGIVSFSNDSKLHDAKGGTLHLEAMSIFDGGELLLDKVRKTHFAGVTGDVQFDYDGNLIHPAYDIINVIGTGSRTVGYWSNYSGLSTVPPETLYSKPVNISPASDQLYSIIWPGETTTKPRGWVFPNNGKELKIGFPRRVSYREFVSISPTTGTVKGYCIDVFIAAVNLLPYAVPYKLLPFGNGTANPSYSELTNKVATGEFDAVIGDIAIVTNRTKMVDFTQPYIESGLVVLAPMRRHKSSSWAFLQPFTVEMWCVIGFLFLIIGAVVWILEHRINDEFRGTPRQQIITVFWFSFSTLFFAHRENTMSTLGRAVLIIWLFVVLIIQSSYTASLTSILTVQQLSSSIKGIDSLIASDEPIGFQVGSFAENYMVEELNIPRSRLKALGSSEAYAKALEQGPDNGGVAAIVDERAYIELFLSTNCQFAIVGSDFTKSGWGFAFPRDSPLAIDMSTAILTLSENGDLQRIHDKWFTRVACIAETDEIESERLHLRSFSGLFLICGIACFIALLLYFIIMIKKYIRFSPSEEQDASNHQMSQSGCSIRKFFSFVDDKEEDVKNKSKREGQMQKPNNNSSVDLES</sequence>
<protein>
    <recommendedName>
        <fullName evidence="13">Glutamate receptor</fullName>
    </recommendedName>
</protein>
<keyword evidence="3 13" id="KW-0813">Transport</keyword>
<dbReference type="GO" id="GO:0015276">
    <property type="term" value="F:ligand-gated monoatomic ion channel activity"/>
    <property type="evidence" value="ECO:0007669"/>
    <property type="project" value="InterPro"/>
</dbReference>
<dbReference type="CDD" id="cd19990">
    <property type="entry name" value="PBP1_GABAb_receptor_plant"/>
    <property type="match status" value="1"/>
</dbReference>
<feature type="disulfide bond" evidence="14">
    <location>
        <begin position="758"/>
        <end position="812"/>
    </location>
</feature>
<dbReference type="EMBL" id="CP136890">
    <property type="protein sequence ID" value="WOK92833.1"/>
    <property type="molecule type" value="Genomic_DNA"/>
</dbReference>
<dbReference type="PANTHER" id="PTHR18966">
    <property type="entry name" value="IONOTROPIC GLUTAMATE RECEPTOR"/>
    <property type="match status" value="1"/>
</dbReference>
<evidence type="ECO:0000256" key="8">
    <source>
        <dbReference type="ARBA" id="ARBA00023136"/>
    </source>
</evidence>
<dbReference type="InterPro" id="IPR019594">
    <property type="entry name" value="Glu/Gly-bd"/>
</dbReference>
<dbReference type="InterPro" id="IPR017103">
    <property type="entry name" value="Iontropic_Glu_rcpt_pln"/>
</dbReference>
<feature type="signal peptide" evidence="17">
    <location>
        <begin position="1"/>
        <end position="18"/>
    </location>
</feature>
<reference evidence="19 20" key="1">
    <citation type="submission" date="2023-10" db="EMBL/GenBank/DDBJ databases">
        <title>Chromosome-scale genome assembly provides insights into flower coloration mechanisms of Canna indica.</title>
        <authorList>
            <person name="Li C."/>
        </authorList>
    </citation>
    <scope>NUCLEOTIDE SEQUENCE [LARGE SCALE GENOMIC DNA]</scope>
    <source>
        <tissue evidence="19">Flower</tissue>
    </source>
</reference>
<keyword evidence="10" id="KW-0325">Glycoprotein</keyword>
<evidence type="ECO:0000256" key="3">
    <source>
        <dbReference type="ARBA" id="ARBA00022448"/>
    </source>
</evidence>
<dbReference type="GO" id="GO:1901701">
    <property type="term" value="P:cellular response to oxygen-containing compound"/>
    <property type="evidence" value="ECO:0007669"/>
    <property type="project" value="UniProtKB-ARBA"/>
</dbReference>
<dbReference type="GO" id="GO:0007165">
    <property type="term" value="P:signal transduction"/>
    <property type="evidence" value="ECO:0007669"/>
    <property type="project" value="UniProtKB-ARBA"/>
</dbReference>
<dbReference type="InterPro" id="IPR028082">
    <property type="entry name" value="Peripla_BP_I"/>
</dbReference>
<evidence type="ECO:0000313" key="19">
    <source>
        <dbReference type="EMBL" id="WOK92833.1"/>
    </source>
</evidence>
<dbReference type="GO" id="GO:0016020">
    <property type="term" value="C:membrane"/>
    <property type="evidence" value="ECO:0007669"/>
    <property type="project" value="UniProtKB-SubCell"/>
</dbReference>
<dbReference type="Proteomes" id="UP001327560">
    <property type="component" value="Chromosome 1"/>
</dbReference>
<dbReference type="InterPro" id="IPR001828">
    <property type="entry name" value="ANF_lig-bd_rcpt"/>
</dbReference>
<accession>A0AAQ3JPC1</accession>
<dbReference type="SUPFAM" id="SSF53822">
    <property type="entry name" value="Periplasmic binding protein-like I"/>
    <property type="match status" value="1"/>
</dbReference>
<feature type="domain" description="Ionotropic glutamate receptor C-terminal" evidence="18">
    <location>
        <begin position="468"/>
        <end position="809"/>
    </location>
</feature>
<evidence type="ECO:0000259" key="18">
    <source>
        <dbReference type="SMART" id="SM00079"/>
    </source>
</evidence>
<dbReference type="FunFam" id="3.40.50.2300:FF:000081">
    <property type="entry name" value="Glutamate receptor"/>
    <property type="match status" value="1"/>
</dbReference>
<dbReference type="CDD" id="cd13686">
    <property type="entry name" value="GluR_Plant"/>
    <property type="match status" value="1"/>
</dbReference>
<dbReference type="SUPFAM" id="SSF53850">
    <property type="entry name" value="Periplasmic binding protein-like II"/>
    <property type="match status" value="1"/>
</dbReference>
<dbReference type="Pfam" id="PF01094">
    <property type="entry name" value="ANF_receptor"/>
    <property type="match status" value="1"/>
</dbReference>
<evidence type="ECO:0000256" key="16">
    <source>
        <dbReference type="SAM" id="Phobius"/>
    </source>
</evidence>
<evidence type="ECO:0000256" key="13">
    <source>
        <dbReference type="PIRNR" id="PIRNR037090"/>
    </source>
</evidence>
<evidence type="ECO:0000256" key="14">
    <source>
        <dbReference type="PIRSR" id="PIRSR037090-50"/>
    </source>
</evidence>
<dbReference type="Gene3D" id="3.40.190.10">
    <property type="entry name" value="Periplasmic binding protein-like II"/>
    <property type="match status" value="2"/>
</dbReference>
<evidence type="ECO:0000256" key="2">
    <source>
        <dbReference type="ARBA" id="ARBA00008685"/>
    </source>
</evidence>
<evidence type="ECO:0000256" key="11">
    <source>
        <dbReference type="ARBA" id="ARBA00023286"/>
    </source>
</evidence>
<dbReference type="Pfam" id="PF00060">
    <property type="entry name" value="Lig_chan"/>
    <property type="match status" value="1"/>
</dbReference>
<feature type="transmembrane region" description="Helical" evidence="16">
    <location>
        <begin position="581"/>
        <end position="607"/>
    </location>
</feature>
<evidence type="ECO:0000256" key="6">
    <source>
        <dbReference type="ARBA" id="ARBA00022989"/>
    </source>
</evidence>
<dbReference type="PRINTS" id="PR01176">
    <property type="entry name" value="GABABRECEPTR"/>
</dbReference>
<organism evidence="19 20">
    <name type="scientific">Canna indica</name>
    <name type="common">Indian-shot</name>
    <dbReference type="NCBI Taxonomy" id="4628"/>
    <lineage>
        <taxon>Eukaryota</taxon>
        <taxon>Viridiplantae</taxon>
        <taxon>Streptophyta</taxon>
        <taxon>Embryophyta</taxon>
        <taxon>Tracheophyta</taxon>
        <taxon>Spermatophyta</taxon>
        <taxon>Magnoliopsida</taxon>
        <taxon>Liliopsida</taxon>
        <taxon>Zingiberales</taxon>
        <taxon>Cannaceae</taxon>
        <taxon>Canna</taxon>
    </lineage>
</organism>